<gene>
    <name evidence="12" type="ORF">BSAL_19435</name>
</gene>
<evidence type="ECO:0000256" key="1">
    <source>
        <dbReference type="ARBA" id="ARBA00004167"/>
    </source>
</evidence>
<dbReference type="VEuPathDB" id="TriTrypDB:BSAL_19435"/>
<accession>A0A0S4JG17</accession>
<dbReference type="Pfam" id="PF13855">
    <property type="entry name" value="LRR_8"/>
    <property type="match status" value="1"/>
</dbReference>
<dbReference type="EMBL" id="CYKH01001706">
    <property type="protein sequence ID" value="CUG89130.1"/>
    <property type="molecule type" value="Genomic_DNA"/>
</dbReference>
<dbReference type="Gene3D" id="3.80.10.10">
    <property type="entry name" value="Ribonuclease Inhibitor"/>
    <property type="match status" value="3"/>
</dbReference>
<dbReference type="Pfam" id="PF00560">
    <property type="entry name" value="LRR_1"/>
    <property type="match status" value="1"/>
</dbReference>
<evidence type="ECO:0000256" key="3">
    <source>
        <dbReference type="ARBA" id="ARBA00022692"/>
    </source>
</evidence>
<keyword evidence="6 10" id="KW-1133">Transmembrane helix</keyword>
<dbReference type="InterPro" id="IPR032675">
    <property type="entry name" value="LRR_dom_sf"/>
</dbReference>
<evidence type="ECO:0000256" key="2">
    <source>
        <dbReference type="ARBA" id="ARBA00022614"/>
    </source>
</evidence>
<keyword evidence="2" id="KW-0433">Leucine-rich repeat</keyword>
<evidence type="ECO:0000256" key="7">
    <source>
        <dbReference type="ARBA" id="ARBA00023136"/>
    </source>
</evidence>
<feature type="transmembrane region" description="Helical" evidence="10">
    <location>
        <begin position="1009"/>
        <end position="1031"/>
    </location>
</feature>
<name>A0A0S4JG17_BODSA</name>
<dbReference type="AlphaFoldDB" id="A0A0S4JG17"/>
<feature type="transmembrane region" description="Helical" evidence="10">
    <location>
        <begin position="717"/>
        <end position="740"/>
    </location>
</feature>
<evidence type="ECO:0000256" key="10">
    <source>
        <dbReference type="SAM" id="Phobius"/>
    </source>
</evidence>
<keyword evidence="4 11" id="KW-0732">Signal</keyword>
<keyword evidence="3 10" id="KW-0812">Transmembrane</keyword>
<evidence type="ECO:0000256" key="6">
    <source>
        <dbReference type="ARBA" id="ARBA00022989"/>
    </source>
</evidence>
<feature type="transmembrane region" description="Helical" evidence="10">
    <location>
        <begin position="972"/>
        <end position="994"/>
    </location>
</feature>
<feature type="transmembrane region" description="Helical" evidence="10">
    <location>
        <begin position="832"/>
        <end position="856"/>
    </location>
</feature>
<evidence type="ECO:0000256" key="4">
    <source>
        <dbReference type="ARBA" id="ARBA00022729"/>
    </source>
</evidence>
<sequence>MQIFFFGVVILFTLTTPLCSCAVTTLNETDRTALKSLLDEWKLRLTDINMDGTQVECPVYNSSATVSVACDARGRIVQLSLPNRGISGTIPVSVSKLGTTLRYLTLSSNRLIGAIPQSFRALGQIRSLVLNNNSLSGSLDETTIALWQSLTTLMLSDNRFSGSLPTFTNNKNLRNIELQNNNMSGSFALQFCSNSSCLSLTKISLNNNNLSGTIPDFFADRCPNLTMIDFSSNHFQGTIPGKLITALPALQYLILSFNRLQGTFPQLVVEEGLPLVSHMVDLRINWNELSGLLDLTRYFELGWSATLRRLDADNVMGEFILKLPETINGGCALVYLRLDNTAIQGGLPRSLANCKAFNSISARNCSLQGTLPPEYGLAWGSSLITFRVTNNSLLTGPIPEEYLQHWSNIESFFLQNNALSGPVNLTQLFTSCLALKELDWSWNEFTGLIPPSTPLPPKIQYLHLSHAKFAGTIPSVWSDASDLIEISLVSNHVFGTLPAAFTKLRSLDMLAVADNSISGTIPVSWARGGLQSITILVLQGNAKLTGPVPPLMLISSPLKRLLTICDTGLCGSALTASVPALFCLDLNQSWSYLQNNPLQYISKDVPCGGGPPPIPGTNPTHTVTAEGFVVDDEPSSLSIADVTQVAQGITAPLSIVASLMSGADALDVQILAGILQSDCMRPAAMDNTKRTDDGGGGDGKSNLLATFTSPFAGAGSAAAVLGNISIGVVVFVVHLALVWVQEYRTRRAAPFRRHRRRRASSAPSSVSTKSLLNVIASPLALFGTTIAATVRFPNLTITLLYFFSGGIARAAVQGAAPATSLHGGGRAAGLDAVGIVVLLVACIWLAGLVLGCEVILYRQHIRGTGGGGSEPLQYLTFERRVFTPLSRWVLPRGEWTIPVDKLQSVGSLVNPFVDCRARIWIVIPLVNWVLQGLSSIPQYSEATCDALQALSILLLVGLALLMAVVQPHRVALVSCMTSMISLLTAGIVLAGLLYRRGNGSQASQSAVDAMTLITTFVILISKLLLVAVLALEKVLRRGRDAPMSRREEAPLELAVLMDGHPDSTPVHLLSDSVLSTLLAINNDSRVAMMSSPGGSTSLTSSFRASNTASFRMNESFARMNDSIPSVESSPLQQLIELIVSGGSATATSAT</sequence>
<evidence type="ECO:0000313" key="13">
    <source>
        <dbReference type="Proteomes" id="UP000051952"/>
    </source>
</evidence>
<evidence type="ECO:0000256" key="11">
    <source>
        <dbReference type="SAM" id="SignalP"/>
    </source>
</evidence>
<feature type="chain" id="PRO_5006622444" evidence="11">
    <location>
        <begin position="22"/>
        <end position="1150"/>
    </location>
</feature>
<protein>
    <submittedName>
        <fullName evidence="12">GP46-like surface antigen, putative</fullName>
    </submittedName>
</protein>
<keyword evidence="9" id="KW-0325">Glycoprotein</keyword>
<dbReference type="Proteomes" id="UP000051952">
    <property type="component" value="Unassembled WGS sequence"/>
</dbReference>
<organism evidence="12 13">
    <name type="scientific">Bodo saltans</name>
    <name type="common">Flagellated protozoan</name>
    <dbReference type="NCBI Taxonomy" id="75058"/>
    <lineage>
        <taxon>Eukaryota</taxon>
        <taxon>Discoba</taxon>
        <taxon>Euglenozoa</taxon>
        <taxon>Kinetoplastea</taxon>
        <taxon>Metakinetoplastina</taxon>
        <taxon>Eubodonida</taxon>
        <taxon>Bodonidae</taxon>
        <taxon>Bodo</taxon>
    </lineage>
</organism>
<keyword evidence="13" id="KW-1185">Reference proteome</keyword>
<evidence type="ECO:0000256" key="9">
    <source>
        <dbReference type="ARBA" id="ARBA00023180"/>
    </source>
</evidence>
<proteinExistence type="predicted"/>
<keyword evidence="7 10" id="KW-0472">Membrane</keyword>
<feature type="transmembrane region" description="Helical" evidence="10">
    <location>
        <begin position="919"/>
        <end position="940"/>
    </location>
</feature>
<keyword evidence="8" id="KW-0675">Receptor</keyword>
<dbReference type="SUPFAM" id="SSF52058">
    <property type="entry name" value="L domain-like"/>
    <property type="match status" value="2"/>
</dbReference>
<dbReference type="PANTHER" id="PTHR27000:SF642">
    <property type="entry name" value="INACTIVE LEUCINE-RICH REPEAT RECEPTOR KINASE XIAO-RELATED"/>
    <property type="match status" value="1"/>
</dbReference>
<feature type="transmembrane region" description="Helical" evidence="10">
    <location>
        <begin position="946"/>
        <end position="965"/>
    </location>
</feature>
<reference evidence="13" key="1">
    <citation type="submission" date="2015-09" db="EMBL/GenBank/DDBJ databases">
        <authorList>
            <consortium name="Pathogen Informatics"/>
        </authorList>
    </citation>
    <scope>NUCLEOTIDE SEQUENCE [LARGE SCALE GENOMIC DNA]</scope>
    <source>
        <strain evidence="13">Lake Konstanz</strain>
    </source>
</reference>
<evidence type="ECO:0000313" key="12">
    <source>
        <dbReference type="EMBL" id="CUG89130.1"/>
    </source>
</evidence>
<dbReference type="GO" id="GO:0016020">
    <property type="term" value="C:membrane"/>
    <property type="evidence" value="ECO:0007669"/>
    <property type="project" value="UniProtKB-SubCell"/>
</dbReference>
<keyword evidence="5" id="KW-0677">Repeat</keyword>
<evidence type="ECO:0000256" key="5">
    <source>
        <dbReference type="ARBA" id="ARBA00022737"/>
    </source>
</evidence>
<feature type="signal peptide" evidence="11">
    <location>
        <begin position="1"/>
        <end position="21"/>
    </location>
</feature>
<comment type="subcellular location">
    <subcellularLocation>
        <location evidence="1">Membrane</location>
        <topology evidence="1">Single-pass membrane protein</topology>
    </subcellularLocation>
</comment>
<dbReference type="PANTHER" id="PTHR27000">
    <property type="entry name" value="LEUCINE-RICH REPEAT RECEPTOR-LIKE PROTEIN KINASE FAMILY PROTEIN-RELATED"/>
    <property type="match status" value="1"/>
</dbReference>
<evidence type="ECO:0000256" key="8">
    <source>
        <dbReference type="ARBA" id="ARBA00023170"/>
    </source>
</evidence>
<dbReference type="InterPro" id="IPR001611">
    <property type="entry name" value="Leu-rich_rpt"/>
</dbReference>